<feature type="chain" id="PRO_5020276272" description="Outer membrane protein" evidence="1">
    <location>
        <begin position="21"/>
        <end position="211"/>
    </location>
</feature>
<gene>
    <name evidence="2" type="ORF">EV697_10526</name>
</gene>
<comment type="caution">
    <text evidence="2">The sequence shown here is derived from an EMBL/GenBank/DDBJ whole genome shotgun (WGS) entry which is preliminary data.</text>
</comment>
<feature type="signal peptide" evidence="1">
    <location>
        <begin position="1"/>
        <end position="20"/>
    </location>
</feature>
<reference evidence="2 3" key="1">
    <citation type="submission" date="2019-03" db="EMBL/GenBank/DDBJ databases">
        <title>Genomic Encyclopedia of Type Strains, Phase IV (KMG-IV): sequencing the most valuable type-strain genomes for metagenomic binning, comparative biology and taxonomic classification.</title>
        <authorList>
            <person name="Goeker M."/>
        </authorList>
    </citation>
    <scope>NUCLEOTIDE SEQUENCE [LARGE SCALE GENOMIC DNA]</scope>
    <source>
        <strain evidence="2 3">DSM 28231</strain>
    </source>
</reference>
<name>A0A4R2MTQ4_9PAST</name>
<sequence length="211" mass="24613">MKLSKSLFIILSSISSITWANLDANIKYSSNYLMPAYVHFKVSETQYGINANINIPFYKIKFQAKGVQDSQHFKMISYKDIRNDNTYSVANINNNTIEYGKIKSGLKSEHLSVPTFDLFTIALQLSYYEKLPASFQITNGKKLYPMKNVVVNKSQKEIKYNKQQIVEVTYRFKTGEKSFIVKKHLNEQFPRYISYDKDGDHYELTFDQFVN</sequence>
<dbReference type="AlphaFoldDB" id="A0A4R2MTQ4"/>
<keyword evidence="3" id="KW-1185">Reference proteome</keyword>
<evidence type="ECO:0000256" key="1">
    <source>
        <dbReference type="SAM" id="SignalP"/>
    </source>
</evidence>
<accession>A0A4R2MTQ4</accession>
<dbReference type="OrthoDB" id="5672750at2"/>
<organism evidence="2 3">
    <name type="scientific">Bisgaardia hudsonensis</name>
    <dbReference type="NCBI Taxonomy" id="109472"/>
    <lineage>
        <taxon>Bacteria</taxon>
        <taxon>Pseudomonadati</taxon>
        <taxon>Pseudomonadota</taxon>
        <taxon>Gammaproteobacteria</taxon>
        <taxon>Pasteurellales</taxon>
        <taxon>Pasteurellaceae</taxon>
        <taxon>Bisgaardia</taxon>
    </lineage>
</organism>
<evidence type="ECO:0000313" key="2">
    <source>
        <dbReference type="EMBL" id="TCP11914.1"/>
    </source>
</evidence>
<protein>
    <recommendedName>
        <fullName evidence="4">Outer membrane protein</fullName>
    </recommendedName>
</protein>
<evidence type="ECO:0008006" key="4">
    <source>
        <dbReference type="Google" id="ProtNLM"/>
    </source>
</evidence>
<evidence type="ECO:0000313" key="3">
    <source>
        <dbReference type="Proteomes" id="UP000294841"/>
    </source>
</evidence>
<keyword evidence="1" id="KW-0732">Signal</keyword>
<dbReference type="Proteomes" id="UP000294841">
    <property type="component" value="Unassembled WGS sequence"/>
</dbReference>
<dbReference type="EMBL" id="SLXI01000005">
    <property type="protein sequence ID" value="TCP11914.1"/>
    <property type="molecule type" value="Genomic_DNA"/>
</dbReference>
<proteinExistence type="predicted"/>
<dbReference type="RefSeq" id="WP_132024170.1">
    <property type="nucleotide sequence ID" value="NZ_CP016605.1"/>
</dbReference>